<reference evidence="13 14" key="1">
    <citation type="submission" date="2019-04" db="EMBL/GenBank/DDBJ databases">
        <authorList>
            <consortium name="DOE Joint Genome Institute"/>
            <person name="Mondo S."/>
            <person name="Kjaerbolling I."/>
            <person name="Vesth T."/>
            <person name="Frisvad J.C."/>
            <person name="Nybo J.L."/>
            <person name="Theobald S."/>
            <person name="Kildgaard S."/>
            <person name="Isbrandt T."/>
            <person name="Kuo A."/>
            <person name="Sato A."/>
            <person name="Lyhne E.K."/>
            <person name="Kogle M.E."/>
            <person name="Wiebenga A."/>
            <person name="Kun R.S."/>
            <person name="Lubbers R.J."/>
            <person name="Makela M.R."/>
            <person name="Barry K."/>
            <person name="Chovatia M."/>
            <person name="Clum A."/>
            <person name="Daum C."/>
            <person name="Haridas S."/>
            <person name="He G."/>
            <person name="LaButti K."/>
            <person name="Lipzen A."/>
            <person name="Riley R."/>
            <person name="Salamov A."/>
            <person name="Simmons B.A."/>
            <person name="Magnuson J.K."/>
            <person name="Henrissat B."/>
            <person name="Mortensen U.H."/>
            <person name="Larsen T.O."/>
            <person name="Devries R.P."/>
            <person name="Grigoriev I.V."/>
            <person name="Machida M."/>
            <person name="Baker S.E."/>
            <person name="Andersen M.R."/>
            <person name="Cantor M.N."/>
            <person name="Hua S.X."/>
        </authorList>
    </citation>
    <scope>NUCLEOTIDE SEQUENCE [LARGE SCALE GENOMIC DNA]</scope>
    <source>
        <strain evidence="13 14">CBS 119388</strain>
    </source>
</reference>
<keyword evidence="5" id="KW-0336">GPI-anchor</keyword>
<protein>
    <recommendedName>
        <fullName evidence="12">CFEM domain-containing protein</fullName>
    </recommendedName>
</protein>
<keyword evidence="14" id="KW-1185">Reference proteome</keyword>
<dbReference type="Proteomes" id="UP000325579">
    <property type="component" value="Unassembled WGS sequence"/>
</dbReference>
<comment type="similarity">
    <text evidence="3">Belongs to the RBT5 family.</text>
</comment>
<keyword evidence="9" id="KW-0479">Metal-binding</keyword>
<dbReference type="RefSeq" id="XP_031935048.1">
    <property type="nucleotide sequence ID" value="XM_032090770.1"/>
</dbReference>
<keyword evidence="4" id="KW-0964">Secreted</keyword>
<keyword evidence="8" id="KW-0449">Lipoprotein</keyword>
<evidence type="ECO:0000256" key="10">
    <source>
        <dbReference type="SAM" id="MobiDB-lite"/>
    </source>
</evidence>
<feature type="compositionally biased region" description="Polar residues" evidence="10">
    <location>
        <begin position="140"/>
        <end position="165"/>
    </location>
</feature>
<evidence type="ECO:0000256" key="6">
    <source>
        <dbReference type="ARBA" id="ARBA00022729"/>
    </source>
</evidence>
<evidence type="ECO:0000256" key="1">
    <source>
        <dbReference type="ARBA" id="ARBA00004589"/>
    </source>
</evidence>
<evidence type="ECO:0000256" key="2">
    <source>
        <dbReference type="ARBA" id="ARBA00004613"/>
    </source>
</evidence>
<gene>
    <name evidence="13" type="ORF">BDV37DRAFT_49715</name>
</gene>
<dbReference type="InterPro" id="IPR008427">
    <property type="entry name" value="Extracellular_membr_CFEM_dom"/>
</dbReference>
<proteinExistence type="inferred from homology"/>
<feature type="domain" description="CFEM" evidence="12">
    <location>
        <begin position="1"/>
        <end position="133"/>
    </location>
</feature>
<dbReference type="GO" id="GO:0005576">
    <property type="term" value="C:extracellular region"/>
    <property type="evidence" value="ECO:0007669"/>
    <property type="project" value="UniProtKB-SubCell"/>
</dbReference>
<evidence type="ECO:0000256" key="7">
    <source>
        <dbReference type="ARBA" id="ARBA00023157"/>
    </source>
</evidence>
<keyword evidence="9" id="KW-0408">Iron</keyword>
<feature type="compositionally biased region" description="Low complexity" evidence="10">
    <location>
        <begin position="109"/>
        <end position="139"/>
    </location>
</feature>
<evidence type="ECO:0000256" key="5">
    <source>
        <dbReference type="ARBA" id="ARBA00022622"/>
    </source>
</evidence>
<comment type="subcellular location">
    <subcellularLocation>
        <location evidence="1">Membrane</location>
        <topology evidence="1">Lipid-anchor</topology>
        <topology evidence="1">GPI-anchor</topology>
    </subcellularLocation>
    <subcellularLocation>
        <location evidence="2">Secreted</location>
    </subcellularLocation>
</comment>
<feature type="region of interest" description="Disordered" evidence="10">
    <location>
        <begin position="106"/>
        <end position="165"/>
    </location>
</feature>
<feature type="chain" id="PRO_5024967621" description="CFEM domain-containing protein" evidence="11">
    <location>
        <begin position="17"/>
        <end position="187"/>
    </location>
</feature>
<evidence type="ECO:0000313" key="13">
    <source>
        <dbReference type="EMBL" id="KAE8397729.1"/>
    </source>
</evidence>
<keyword evidence="9" id="KW-0349">Heme</keyword>
<keyword evidence="7 9" id="KW-1015">Disulfide bond</keyword>
<feature type="signal peptide" evidence="11">
    <location>
        <begin position="1"/>
        <end position="16"/>
    </location>
</feature>
<organism evidence="13 14">
    <name type="scientific">Aspergillus pseudonomiae</name>
    <dbReference type="NCBI Taxonomy" id="1506151"/>
    <lineage>
        <taxon>Eukaryota</taxon>
        <taxon>Fungi</taxon>
        <taxon>Dikarya</taxon>
        <taxon>Ascomycota</taxon>
        <taxon>Pezizomycotina</taxon>
        <taxon>Eurotiomycetes</taxon>
        <taxon>Eurotiomycetidae</taxon>
        <taxon>Eurotiales</taxon>
        <taxon>Aspergillaceae</taxon>
        <taxon>Aspergillus</taxon>
        <taxon>Aspergillus subgen. Circumdati</taxon>
    </lineage>
</organism>
<evidence type="ECO:0000256" key="9">
    <source>
        <dbReference type="PROSITE-ProRule" id="PRU01356"/>
    </source>
</evidence>
<dbReference type="EMBL" id="ML736881">
    <property type="protein sequence ID" value="KAE8397729.1"/>
    <property type="molecule type" value="Genomic_DNA"/>
</dbReference>
<dbReference type="AlphaFoldDB" id="A0A5N7CUU2"/>
<dbReference type="GeneID" id="43675461"/>
<evidence type="ECO:0000259" key="12">
    <source>
        <dbReference type="PROSITE" id="PS52012"/>
    </source>
</evidence>
<feature type="disulfide bond" evidence="9">
    <location>
        <begin position="45"/>
        <end position="52"/>
    </location>
</feature>
<keyword evidence="5" id="KW-0325">Glycoprotein</keyword>
<dbReference type="PROSITE" id="PS52012">
    <property type="entry name" value="CFEM"/>
    <property type="match status" value="1"/>
</dbReference>
<keyword evidence="6 11" id="KW-0732">Signal</keyword>
<name>A0A5N7CUU2_9EURO</name>
<dbReference type="GO" id="GO:0046872">
    <property type="term" value="F:metal ion binding"/>
    <property type="evidence" value="ECO:0007669"/>
    <property type="project" value="UniProtKB-UniRule"/>
</dbReference>
<evidence type="ECO:0000256" key="3">
    <source>
        <dbReference type="ARBA" id="ARBA00010031"/>
    </source>
</evidence>
<evidence type="ECO:0000256" key="4">
    <source>
        <dbReference type="ARBA" id="ARBA00022525"/>
    </source>
</evidence>
<accession>A0A5N7CUU2</accession>
<keyword evidence="5" id="KW-0472">Membrane</keyword>
<evidence type="ECO:0000313" key="14">
    <source>
        <dbReference type="Proteomes" id="UP000325579"/>
    </source>
</evidence>
<evidence type="ECO:0000256" key="8">
    <source>
        <dbReference type="ARBA" id="ARBA00023288"/>
    </source>
</evidence>
<evidence type="ECO:0000256" key="11">
    <source>
        <dbReference type="SAM" id="SignalP"/>
    </source>
</evidence>
<feature type="binding site" description="axial binding residue" evidence="9">
    <location>
        <position position="49"/>
    </location>
    <ligand>
        <name>heme</name>
        <dbReference type="ChEBI" id="CHEBI:30413"/>
    </ligand>
    <ligandPart>
        <name>Fe</name>
        <dbReference type="ChEBI" id="CHEBI:18248"/>
    </ligandPart>
</feature>
<sequence>MRHVLIALFGATAVMAQTPEDLVNSVLPSCIRSCAVDTFEMALGCDLSDTDCICRMNEGDIASDVLDSIMDDLTDCASNSDCQIHELEGLSGLDLDAVESQAQGICGGSSSSAGTSTPSSSSSASTSTSLSESFSDYSSNKNSDSGVETSDNSTPAQDTDAWSNGAMTLSGSTDILAASVMIVLAAL</sequence>
<dbReference type="GO" id="GO:0098552">
    <property type="term" value="C:side of membrane"/>
    <property type="evidence" value="ECO:0007669"/>
    <property type="project" value="UniProtKB-KW"/>
</dbReference>
<dbReference type="OrthoDB" id="4508303at2759"/>
<comment type="caution">
    <text evidence="9">Lacks conserved residue(s) required for the propagation of feature annotation.</text>
</comment>